<evidence type="ECO:0000313" key="2">
    <source>
        <dbReference type="Proteomes" id="UP000232003"/>
    </source>
</evidence>
<dbReference type="Proteomes" id="UP000232003">
    <property type="component" value="Chromosome"/>
</dbReference>
<dbReference type="KEGG" id="nfl:COO91_01960"/>
<dbReference type="EMBL" id="CP024785">
    <property type="protein sequence ID" value="AUB36061.1"/>
    <property type="molecule type" value="Genomic_DNA"/>
</dbReference>
<evidence type="ECO:0000313" key="1">
    <source>
        <dbReference type="EMBL" id="AUB36061.1"/>
    </source>
</evidence>
<dbReference type="AlphaFoldDB" id="A0A2K8SKV1"/>
<protein>
    <submittedName>
        <fullName evidence="1">Uncharacterized protein</fullName>
    </submittedName>
</protein>
<organism evidence="1 2">
    <name type="scientific">Nostoc flagelliforme CCNUN1</name>
    <dbReference type="NCBI Taxonomy" id="2038116"/>
    <lineage>
        <taxon>Bacteria</taxon>
        <taxon>Bacillati</taxon>
        <taxon>Cyanobacteriota</taxon>
        <taxon>Cyanophyceae</taxon>
        <taxon>Nostocales</taxon>
        <taxon>Nostocaceae</taxon>
        <taxon>Nostoc</taxon>
    </lineage>
</organism>
<gene>
    <name evidence="1" type="ORF">COO91_01960</name>
</gene>
<sequence length="105" mass="11770">MPIVHDETAIASKPLPMRSANFRSNSLTCGPPLAPPVRMPDCKTLVTALISSSPMSGTKKGKRSCCMLFFDKPIQLRNITHADSINRRFRVHRAVSLQTFRLFRT</sequence>
<reference evidence="1 2" key="1">
    <citation type="submission" date="2017-11" db="EMBL/GenBank/DDBJ databases">
        <title>Complete genome of a free-living desiccation-tolerant cyanobacterium and its photosynthetic adaptation to extreme terrestrial habitat.</title>
        <authorList>
            <person name="Shang J."/>
        </authorList>
    </citation>
    <scope>NUCLEOTIDE SEQUENCE [LARGE SCALE GENOMIC DNA]</scope>
    <source>
        <strain evidence="1 2">CCNUN1</strain>
    </source>
</reference>
<accession>A0A2K8SKV1</accession>
<name>A0A2K8SKV1_9NOSO</name>
<proteinExistence type="predicted"/>
<keyword evidence="2" id="KW-1185">Reference proteome</keyword>